<accession>A0AAN6K160</accession>
<feature type="region of interest" description="Disordered" evidence="1">
    <location>
        <begin position="1"/>
        <end position="26"/>
    </location>
</feature>
<feature type="compositionally biased region" description="Basic and acidic residues" evidence="1">
    <location>
        <begin position="93"/>
        <end position="104"/>
    </location>
</feature>
<evidence type="ECO:0000256" key="1">
    <source>
        <dbReference type="SAM" id="MobiDB-lite"/>
    </source>
</evidence>
<sequence length="165" mass="17411">MAASSSRRPLAAQHPAVHSSKARHSPEAFQSLYERNEAAEALQRYELLSWYSFSLTQTRLHCQNIVAGFSPEDEAALVQCREDFTPHASRPGEASRKGKERERVSSGQGAVAGPSGTRAPEAIGGNEASASTAKARESTGAGAVGTGSGNAGANLSKKKRRSSEE</sequence>
<evidence type="ECO:0000313" key="2">
    <source>
        <dbReference type="EMBL" id="KAK0960333.1"/>
    </source>
</evidence>
<dbReference type="AlphaFoldDB" id="A0AAN6K160"/>
<proteinExistence type="predicted"/>
<dbReference type="Proteomes" id="UP001175353">
    <property type="component" value="Unassembled WGS sequence"/>
</dbReference>
<gene>
    <name evidence="2" type="ORF">LTR91_020392</name>
</gene>
<keyword evidence="3" id="KW-1185">Reference proteome</keyword>
<feature type="compositionally biased region" description="Basic residues" evidence="1">
    <location>
        <begin position="156"/>
        <end position="165"/>
    </location>
</feature>
<reference evidence="2" key="1">
    <citation type="submission" date="2023-06" db="EMBL/GenBank/DDBJ databases">
        <title>Black Yeasts Isolated from many extreme environments.</title>
        <authorList>
            <person name="Coleine C."/>
            <person name="Stajich J.E."/>
            <person name="Selbmann L."/>
        </authorList>
    </citation>
    <scope>NUCLEOTIDE SEQUENCE</scope>
    <source>
        <strain evidence="2">CCFEE 5200</strain>
    </source>
</reference>
<dbReference type="EMBL" id="JAUJLE010000333">
    <property type="protein sequence ID" value="KAK0960333.1"/>
    <property type="molecule type" value="Genomic_DNA"/>
</dbReference>
<evidence type="ECO:0000313" key="3">
    <source>
        <dbReference type="Proteomes" id="UP001175353"/>
    </source>
</evidence>
<comment type="caution">
    <text evidence="2">The sequence shown here is derived from an EMBL/GenBank/DDBJ whole genome shotgun (WGS) entry which is preliminary data.</text>
</comment>
<protein>
    <submittedName>
        <fullName evidence="2">Uncharacterized protein</fullName>
    </submittedName>
</protein>
<organism evidence="2 3">
    <name type="scientific">Friedmanniomyces endolithicus</name>
    <dbReference type="NCBI Taxonomy" id="329885"/>
    <lineage>
        <taxon>Eukaryota</taxon>
        <taxon>Fungi</taxon>
        <taxon>Dikarya</taxon>
        <taxon>Ascomycota</taxon>
        <taxon>Pezizomycotina</taxon>
        <taxon>Dothideomycetes</taxon>
        <taxon>Dothideomycetidae</taxon>
        <taxon>Mycosphaerellales</taxon>
        <taxon>Teratosphaeriaceae</taxon>
        <taxon>Friedmanniomyces</taxon>
    </lineage>
</organism>
<name>A0AAN6K160_9PEZI</name>
<feature type="region of interest" description="Disordered" evidence="1">
    <location>
        <begin position="81"/>
        <end position="165"/>
    </location>
</feature>